<evidence type="ECO:0000256" key="2">
    <source>
        <dbReference type="SAM" id="SignalP"/>
    </source>
</evidence>
<gene>
    <name evidence="3" type="ORF">PN36_26140</name>
</gene>
<dbReference type="Proteomes" id="UP000030428">
    <property type="component" value="Unassembled WGS sequence"/>
</dbReference>
<sequence length="415" mass="48228">MFKTRLAILLLLMMLGNTAVAFEQDSELSWWAKSKQVMVGLWNSTTESLAKLVKQPNETAYTTEKDAIFAQVWNEVTPTFEKVLQLEEEQESLPNSAWIRRDKKDNKSDINELLDEAVAILSLSNTDQTRQRIRVLEKNIREMKQKISEYRQKQVSAPVRSTWLKTVEDYDAKIEQLKEHIQRNYEEIGKLKNQFAQKLGEKGLFINQEQLEVLLSSVVGDDIIQSSIVYDNVKQISQQLMTLTINTGEDVEISQRYYGMYTVLLKTLLHMQQTFINNIDRKYLPKIDKIVADVQDTNAITRNLLRAERDKNRRRHLAANLKAQNLTLQTAALYKRHLIRQRGKMVRAMEKTVSDFQIAQNTYKTVTLSGELVNLLRSSQKSFDLLLNIQVPELLVFENKQMKQEFAKLTQRLAE</sequence>
<dbReference type="AlphaFoldDB" id="A0A0A6PMK3"/>
<proteinExistence type="predicted"/>
<accession>A0A0A6PMK3</accession>
<name>A0A0A6PMK3_9GAMM</name>
<keyword evidence="4" id="KW-1185">Reference proteome</keyword>
<protein>
    <recommendedName>
        <fullName evidence="5">Secreted protein</fullName>
    </recommendedName>
</protein>
<organism evidence="3 4">
    <name type="scientific">Candidatus Thiomargarita nelsonii</name>
    <dbReference type="NCBI Taxonomy" id="1003181"/>
    <lineage>
        <taxon>Bacteria</taxon>
        <taxon>Pseudomonadati</taxon>
        <taxon>Pseudomonadota</taxon>
        <taxon>Gammaproteobacteria</taxon>
        <taxon>Thiotrichales</taxon>
        <taxon>Thiotrichaceae</taxon>
        <taxon>Thiomargarita</taxon>
    </lineage>
</organism>
<feature type="coiled-coil region" evidence="1">
    <location>
        <begin position="126"/>
        <end position="194"/>
    </location>
</feature>
<evidence type="ECO:0000313" key="3">
    <source>
        <dbReference type="EMBL" id="KHD08964.1"/>
    </source>
</evidence>
<evidence type="ECO:0000256" key="1">
    <source>
        <dbReference type="SAM" id="Coils"/>
    </source>
</evidence>
<evidence type="ECO:0000313" key="4">
    <source>
        <dbReference type="Proteomes" id="UP000030428"/>
    </source>
</evidence>
<feature type="chain" id="PRO_5007387920" description="Secreted protein" evidence="2">
    <location>
        <begin position="22"/>
        <end position="415"/>
    </location>
</feature>
<dbReference type="EMBL" id="JSZA02000151">
    <property type="protein sequence ID" value="KHD08964.1"/>
    <property type="molecule type" value="Genomic_DNA"/>
</dbReference>
<feature type="signal peptide" evidence="2">
    <location>
        <begin position="1"/>
        <end position="21"/>
    </location>
</feature>
<keyword evidence="2" id="KW-0732">Signal</keyword>
<comment type="caution">
    <text evidence="3">The sequence shown here is derived from an EMBL/GenBank/DDBJ whole genome shotgun (WGS) entry which is preliminary data.</text>
</comment>
<reference evidence="3 4" key="1">
    <citation type="journal article" date="2016" name="Front. Microbiol.">
        <title>Single-Cell (Meta-)Genomics of a Dimorphic Candidatus Thiomargarita nelsonii Reveals Genomic Plasticity.</title>
        <authorList>
            <person name="Flood B.E."/>
            <person name="Fliss P."/>
            <person name="Jones D.S."/>
            <person name="Dick G.J."/>
            <person name="Jain S."/>
            <person name="Kaster A.K."/>
            <person name="Winkel M."/>
            <person name="Mussmann M."/>
            <person name="Bailey J."/>
        </authorList>
    </citation>
    <scope>NUCLEOTIDE SEQUENCE [LARGE SCALE GENOMIC DNA]</scope>
    <source>
        <strain evidence="3">Hydrate Ridge</strain>
    </source>
</reference>
<keyword evidence="1" id="KW-0175">Coiled coil</keyword>
<evidence type="ECO:0008006" key="5">
    <source>
        <dbReference type="Google" id="ProtNLM"/>
    </source>
</evidence>